<evidence type="ECO:0000256" key="3">
    <source>
        <dbReference type="ARBA" id="ARBA00010199"/>
    </source>
</evidence>
<comment type="caution">
    <text evidence="14">The sequence shown here is derived from an EMBL/GenBank/DDBJ whole genome shotgun (WGS) entry which is preliminary data.</text>
</comment>
<feature type="transmembrane region" description="Helical" evidence="13">
    <location>
        <begin position="288"/>
        <end position="307"/>
    </location>
</feature>
<dbReference type="InterPro" id="IPR050222">
    <property type="entry name" value="MATE_MdtK"/>
</dbReference>
<dbReference type="GO" id="GO:0006811">
    <property type="term" value="P:monoatomic ion transport"/>
    <property type="evidence" value="ECO:0007669"/>
    <property type="project" value="UniProtKB-KW"/>
</dbReference>
<feature type="transmembrane region" description="Helical" evidence="13">
    <location>
        <begin position="55"/>
        <end position="84"/>
    </location>
</feature>
<dbReference type="Pfam" id="PF01554">
    <property type="entry name" value="MatE"/>
    <property type="match status" value="2"/>
</dbReference>
<feature type="transmembrane region" description="Helical" evidence="13">
    <location>
        <begin position="141"/>
        <end position="159"/>
    </location>
</feature>
<feature type="transmembrane region" description="Helical" evidence="13">
    <location>
        <begin position="205"/>
        <end position="225"/>
    </location>
</feature>
<sequence>MNFRAVRVTYALSKSRVIAEIKECLLLAVPLAGAQLSQAATTFVDTVMMGALGSQIIAAGALGAATFFLLLNIGSAIVSAVSPLAAEAYGGGRVEQVGRVVRQGLWLSVILAVPVTLLIWHSGTLLGLMGQEPENIALAEGYLRAIAWGYFPGLGFAVLRSFVSALSRTRPVIVTMICGTLFNVAGNYVLAFGKFGLPALGLAGLGWASALSIWGMFVALAIYILSQPQLRVYGAFANLHQFDGKIFWELVRVGVPIGVLAAVEGGFFAFVTLLMGQLGTVTLAAHQIALQSAVVTFTISLGISMAATVRVGQLIGQENPKGARLAGFVSIGMAAVFMGIMGIVFWIVPGTIVSLYIDTADPANAAVVSLAKTLLGVAAMFQLVDGVQVTAAGALRGLKDTKIPLLIGILAYWAVGLTCGYTLGFVLGLGSVGLWWGFAIGLAVAAGVLTWRFSKAQAWHQISSQS</sequence>
<dbReference type="InterPro" id="IPR048279">
    <property type="entry name" value="MdtK-like"/>
</dbReference>
<feature type="transmembrane region" description="Helical" evidence="13">
    <location>
        <begin position="171"/>
        <end position="193"/>
    </location>
</feature>
<feature type="transmembrane region" description="Helical" evidence="13">
    <location>
        <begin position="363"/>
        <end position="384"/>
    </location>
</feature>
<evidence type="ECO:0000256" key="12">
    <source>
        <dbReference type="ARBA" id="ARBA00031636"/>
    </source>
</evidence>
<reference evidence="14" key="1">
    <citation type="submission" date="2021-05" db="EMBL/GenBank/DDBJ databases">
        <authorList>
            <person name="Pietrasiak N."/>
            <person name="Ward R."/>
            <person name="Stajich J.E."/>
            <person name="Kurbessoian T."/>
        </authorList>
    </citation>
    <scope>NUCLEOTIDE SEQUENCE</scope>
    <source>
        <strain evidence="14">CPER-KK1</strain>
    </source>
</reference>
<evidence type="ECO:0000256" key="8">
    <source>
        <dbReference type="ARBA" id="ARBA00022692"/>
    </source>
</evidence>
<dbReference type="InterPro" id="IPR002528">
    <property type="entry name" value="MATE_fam"/>
</dbReference>
<dbReference type="EMBL" id="JAHHIF010000006">
    <property type="protein sequence ID" value="MBW4544043.1"/>
    <property type="molecule type" value="Genomic_DNA"/>
</dbReference>
<feature type="transmembrane region" description="Helical" evidence="13">
    <location>
        <begin position="433"/>
        <end position="453"/>
    </location>
</feature>
<feature type="transmembrane region" description="Helical" evidence="13">
    <location>
        <begin position="405"/>
        <end position="427"/>
    </location>
</feature>
<dbReference type="PANTHER" id="PTHR43298:SF2">
    <property type="entry name" value="FMN_FAD EXPORTER YEEO-RELATED"/>
    <property type="match status" value="1"/>
</dbReference>
<dbReference type="AlphaFoldDB" id="A0A951PK09"/>
<dbReference type="PIRSF" id="PIRSF006603">
    <property type="entry name" value="DinF"/>
    <property type="match status" value="1"/>
</dbReference>
<evidence type="ECO:0000256" key="4">
    <source>
        <dbReference type="ARBA" id="ARBA00020268"/>
    </source>
</evidence>
<evidence type="ECO:0000256" key="2">
    <source>
        <dbReference type="ARBA" id="ARBA00004651"/>
    </source>
</evidence>
<reference evidence="14" key="2">
    <citation type="journal article" date="2022" name="Microbiol. Resour. Announc.">
        <title>Metagenome Sequencing to Explore Phylogenomics of Terrestrial Cyanobacteria.</title>
        <authorList>
            <person name="Ward R.D."/>
            <person name="Stajich J.E."/>
            <person name="Johansen J.R."/>
            <person name="Huntemann M."/>
            <person name="Clum A."/>
            <person name="Foster B."/>
            <person name="Foster B."/>
            <person name="Roux S."/>
            <person name="Palaniappan K."/>
            <person name="Varghese N."/>
            <person name="Mukherjee S."/>
            <person name="Reddy T.B.K."/>
            <person name="Daum C."/>
            <person name="Copeland A."/>
            <person name="Chen I.A."/>
            <person name="Ivanova N.N."/>
            <person name="Kyrpides N.C."/>
            <person name="Shapiro N."/>
            <person name="Eloe-Fadrosh E.A."/>
            <person name="Pietrasiak N."/>
        </authorList>
    </citation>
    <scope>NUCLEOTIDE SEQUENCE</scope>
    <source>
        <strain evidence="14">CPER-KK1</strain>
    </source>
</reference>
<keyword evidence="7" id="KW-1003">Cell membrane</keyword>
<protein>
    <recommendedName>
        <fullName evidence="4">Probable multidrug resistance protein NorM</fullName>
    </recommendedName>
    <alternativeName>
        <fullName evidence="12">Multidrug-efflux transporter</fullName>
    </alternativeName>
</protein>
<name>A0A951PK09_9CYAN</name>
<keyword evidence="10" id="KW-0406">Ion transport</keyword>
<dbReference type="GO" id="GO:0005886">
    <property type="term" value="C:plasma membrane"/>
    <property type="evidence" value="ECO:0007669"/>
    <property type="project" value="UniProtKB-SubCell"/>
</dbReference>
<evidence type="ECO:0000256" key="6">
    <source>
        <dbReference type="ARBA" id="ARBA00022449"/>
    </source>
</evidence>
<keyword evidence="11 13" id="KW-0472">Membrane</keyword>
<dbReference type="CDD" id="cd13131">
    <property type="entry name" value="MATE_NorM_like"/>
    <property type="match status" value="1"/>
</dbReference>
<dbReference type="NCBIfam" id="TIGR00797">
    <property type="entry name" value="matE"/>
    <property type="match status" value="1"/>
</dbReference>
<dbReference type="GO" id="GO:0042910">
    <property type="term" value="F:xenobiotic transmembrane transporter activity"/>
    <property type="evidence" value="ECO:0007669"/>
    <property type="project" value="InterPro"/>
</dbReference>
<evidence type="ECO:0000256" key="7">
    <source>
        <dbReference type="ARBA" id="ARBA00022475"/>
    </source>
</evidence>
<keyword evidence="9 13" id="KW-1133">Transmembrane helix</keyword>
<feature type="transmembrane region" description="Helical" evidence="13">
    <location>
        <begin position="328"/>
        <end position="357"/>
    </location>
</feature>
<proteinExistence type="inferred from homology"/>
<keyword evidence="8 13" id="KW-0812">Transmembrane</keyword>
<comment type="similarity">
    <text evidence="3">Belongs to the multi antimicrobial extrusion (MATE) (TC 2.A.66.1) family.</text>
</comment>
<dbReference type="Proteomes" id="UP000753908">
    <property type="component" value="Unassembled WGS sequence"/>
</dbReference>
<comment type="subcellular location">
    <subcellularLocation>
        <location evidence="2">Cell membrane</location>
        <topology evidence="2">Multi-pass membrane protein</topology>
    </subcellularLocation>
</comment>
<dbReference type="GO" id="GO:0015297">
    <property type="term" value="F:antiporter activity"/>
    <property type="evidence" value="ECO:0007669"/>
    <property type="project" value="UniProtKB-KW"/>
</dbReference>
<dbReference type="PANTHER" id="PTHR43298">
    <property type="entry name" value="MULTIDRUG RESISTANCE PROTEIN NORM-RELATED"/>
    <property type="match status" value="1"/>
</dbReference>
<accession>A0A951PK09</accession>
<evidence type="ECO:0000256" key="13">
    <source>
        <dbReference type="SAM" id="Phobius"/>
    </source>
</evidence>
<feature type="transmembrane region" description="Helical" evidence="13">
    <location>
        <begin position="105"/>
        <end position="129"/>
    </location>
</feature>
<evidence type="ECO:0000313" key="15">
    <source>
        <dbReference type="Proteomes" id="UP000753908"/>
    </source>
</evidence>
<keyword evidence="6" id="KW-0050">Antiport</keyword>
<evidence type="ECO:0000313" key="14">
    <source>
        <dbReference type="EMBL" id="MBW4544043.1"/>
    </source>
</evidence>
<evidence type="ECO:0000256" key="1">
    <source>
        <dbReference type="ARBA" id="ARBA00003408"/>
    </source>
</evidence>
<evidence type="ECO:0000256" key="10">
    <source>
        <dbReference type="ARBA" id="ARBA00023065"/>
    </source>
</evidence>
<feature type="transmembrane region" description="Helical" evidence="13">
    <location>
        <begin position="246"/>
        <end position="276"/>
    </location>
</feature>
<keyword evidence="5" id="KW-0813">Transport</keyword>
<evidence type="ECO:0000256" key="9">
    <source>
        <dbReference type="ARBA" id="ARBA00022989"/>
    </source>
</evidence>
<comment type="function">
    <text evidence="1">Multidrug efflux pump.</text>
</comment>
<evidence type="ECO:0000256" key="11">
    <source>
        <dbReference type="ARBA" id="ARBA00023136"/>
    </source>
</evidence>
<gene>
    <name evidence="14" type="ORF">KME25_06325</name>
</gene>
<evidence type="ECO:0000256" key="5">
    <source>
        <dbReference type="ARBA" id="ARBA00022448"/>
    </source>
</evidence>
<organism evidence="14 15">
    <name type="scientific">Symplocastrum torsivum CPER-KK1</name>
    <dbReference type="NCBI Taxonomy" id="450513"/>
    <lineage>
        <taxon>Bacteria</taxon>
        <taxon>Bacillati</taxon>
        <taxon>Cyanobacteriota</taxon>
        <taxon>Cyanophyceae</taxon>
        <taxon>Oscillatoriophycideae</taxon>
        <taxon>Oscillatoriales</taxon>
        <taxon>Microcoleaceae</taxon>
        <taxon>Symplocastrum</taxon>
    </lineage>
</organism>